<gene>
    <name evidence="1" type="ORF">C7B82_13655</name>
</gene>
<evidence type="ECO:0000313" key="1">
    <source>
        <dbReference type="EMBL" id="PSB28377.1"/>
    </source>
</evidence>
<dbReference type="OrthoDB" id="526744at2"/>
<protein>
    <submittedName>
        <fullName evidence="1">Uncharacterized protein</fullName>
    </submittedName>
</protein>
<reference evidence="2" key="1">
    <citation type="submission" date="2018-02" db="EMBL/GenBank/DDBJ databases">
        <authorList>
            <person name="Moore K."/>
            <person name="Momper L."/>
        </authorList>
    </citation>
    <scope>NUCLEOTIDE SEQUENCE [LARGE SCALE GENOMIC DNA]</scope>
    <source>
        <strain evidence="2">ULC18</strain>
    </source>
</reference>
<comment type="caution">
    <text evidence="1">The sequence shown here is derived from an EMBL/GenBank/DDBJ whole genome shotgun (WGS) entry which is preliminary data.</text>
</comment>
<proteinExistence type="predicted"/>
<sequence length="260" mass="29847">MTTSPLNLMTINGEPAVPLEAMPESWQRIVASDWMTEPRVYTAMAQVFLAKNQQGHILFAERPDTAHLKDAYCKGNGLLAWEAVSHFGEAFLPESYPDMQQIRESLSVNDQQNQERLALINVVNDLFNELGYDVPATFYWTFLHPLQRSDLFEVRSFRFSERDLGIARKFDAILHGGYVSMLRRLIDSVSSQYGYFLEHGCGCENHLAKLKPCDAPFTYTIPTEARQKTLRAFLWSVMEEYMLFELRSATRLVYADNLAL</sequence>
<name>A0A2T1E6L7_9CYAN</name>
<evidence type="ECO:0000313" key="2">
    <source>
        <dbReference type="Proteomes" id="UP000239576"/>
    </source>
</evidence>
<keyword evidence="2" id="KW-1185">Reference proteome</keyword>
<organism evidence="1 2">
    <name type="scientific">Stenomitos frigidus ULC18</name>
    <dbReference type="NCBI Taxonomy" id="2107698"/>
    <lineage>
        <taxon>Bacteria</taxon>
        <taxon>Bacillati</taxon>
        <taxon>Cyanobacteriota</taxon>
        <taxon>Cyanophyceae</taxon>
        <taxon>Leptolyngbyales</taxon>
        <taxon>Leptolyngbyaceae</taxon>
        <taxon>Stenomitos</taxon>
    </lineage>
</organism>
<reference evidence="1 2" key="2">
    <citation type="submission" date="2018-03" db="EMBL/GenBank/DDBJ databases">
        <title>The ancient ancestry and fast evolution of plastids.</title>
        <authorList>
            <person name="Moore K.R."/>
            <person name="Magnabosco C."/>
            <person name="Momper L."/>
            <person name="Gold D.A."/>
            <person name="Bosak T."/>
            <person name="Fournier G.P."/>
        </authorList>
    </citation>
    <scope>NUCLEOTIDE SEQUENCE [LARGE SCALE GENOMIC DNA]</scope>
    <source>
        <strain evidence="1 2">ULC18</strain>
    </source>
</reference>
<accession>A0A2T1E6L7</accession>
<dbReference type="RefSeq" id="WP_106256844.1">
    <property type="nucleotide sequence ID" value="NZ_CAWNSW010000068.1"/>
</dbReference>
<dbReference type="AlphaFoldDB" id="A0A2T1E6L7"/>
<dbReference type="EMBL" id="PVWK01000080">
    <property type="protein sequence ID" value="PSB28377.1"/>
    <property type="molecule type" value="Genomic_DNA"/>
</dbReference>
<dbReference type="Proteomes" id="UP000239576">
    <property type="component" value="Unassembled WGS sequence"/>
</dbReference>